<proteinExistence type="predicted"/>
<name>A0A816MYG2_BRANA</name>
<organism evidence="1">
    <name type="scientific">Brassica napus</name>
    <name type="common">Rape</name>
    <dbReference type="NCBI Taxonomy" id="3708"/>
    <lineage>
        <taxon>Eukaryota</taxon>
        <taxon>Viridiplantae</taxon>
        <taxon>Streptophyta</taxon>
        <taxon>Embryophyta</taxon>
        <taxon>Tracheophyta</taxon>
        <taxon>Spermatophyta</taxon>
        <taxon>Magnoliopsida</taxon>
        <taxon>eudicotyledons</taxon>
        <taxon>Gunneridae</taxon>
        <taxon>Pentapetalae</taxon>
        <taxon>rosids</taxon>
        <taxon>malvids</taxon>
        <taxon>Brassicales</taxon>
        <taxon>Brassicaceae</taxon>
        <taxon>Brassiceae</taxon>
        <taxon>Brassica</taxon>
    </lineage>
</organism>
<evidence type="ECO:0000313" key="1">
    <source>
        <dbReference type="EMBL" id="CAF2007733.1"/>
    </source>
</evidence>
<accession>A0A816MYG2</accession>
<dbReference type="EMBL" id="HG994371">
    <property type="protein sequence ID" value="CAF2007733.1"/>
    <property type="molecule type" value="Genomic_DNA"/>
</dbReference>
<gene>
    <name evidence="1" type="ORF">DARMORV10_C07P37750.1</name>
</gene>
<dbReference type="Proteomes" id="UP001295469">
    <property type="component" value="Chromosome C07"/>
</dbReference>
<protein>
    <submittedName>
        <fullName evidence="1">(rape) hypothetical protein</fullName>
    </submittedName>
</protein>
<dbReference type="AlphaFoldDB" id="A0A816MYG2"/>
<reference evidence="1" key="1">
    <citation type="submission" date="2021-01" db="EMBL/GenBank/DDBJ databases">
        <authorList>
            <consortium name="Genoscope - CEA"/>
            <person name="William W."/>
        </authorList>
    </citation>
    <scope>NUCLEOTIDE SEQUENCE</scope>
</reference>
<sequence length="52" mass="5948">MVIEISASTKNRRAQNKIESINSLMSMPKGILVESLRTILGNYLALYFTFHF</sequence>